<reference evidence="1" key="2">
    <citation type="journal article" date="2024" name="Plant">
        <title>Genomic evolution and insights into agronomic trait innovations of Sesamum species.</title>
        <authorList>
            <person name="Miao H."/>
            <person name="Wang L."/>
            <person name="Qu L."/>
            <person name="Liu H."/>
            <person name="Sun Y."/>
            <person name="Le M."/>
            <person name="Wang Q."/>
            <person name="Wei S."/>
            <person name="Zheng Y."/>
            <person name="Lin W."/>
            <person name="Duan Y."/>
            <person name="Cao H."/>
            <person name="Xiong S."/>
            <person name="Wang X."/>
            <person name="Wei L."/>
            <person name="Li C."/>
            <person name="Ma Q."/>
            <person name="Ju M."/>
            <person name="Zhao R."/>
            <person name="Li G."/>
            <person name="Mu C."/>
            <person name="Tian Q."/>
            <person name="Mei H."/>
            <person name="Zhang T."/>
            <person name="Gao T."/>
            <person name="Zhang H."/>
        </authorList>
    </citation>
    <scope>NUCLEOTIDE SEQUENCE</scope>
    <source>
        <strain evidence="1">3651</strain>
    </source>
</reference>
<dbReference type="Proteomes" id="UP001293254">
    <property type="component" value="Unassembled WGS sequence"/>
</dbReference>
<dbReference type="EMBL" id="JACGWO010000010">
    <property type="protein sequence ID" value="KAK4417000.1"/>
    <property type="molecule type" value="Genomic_DNA"/>
</dbReference>
<proteinExistence type="predicted"/>
<evidence type="ECO:0000313" key="1">
    <source>
        <dbReference type="EMBL" id="KAK4417000.1"/>
    </source>
</evidence>
<protein>
    <submittedName>
        <fullName evidence="1">Uncharacterized protein</fullName>
    </submittedName>
</protein>
<organism evidence="1 2">
    <name type="scientific">Sesamum alatum</name>
    <dbReference type="NCBI Taxonomy" id="300844"/>
    <lineage>
        <taxon>Eukaryota</taxon>
        <taxon>Viridiplantae</taxon>
        <taxon>Streptophyta</taxon>
        <taxon>Embryophyta</taxon>
        <taxon>Tracheophyta</taxon>
        <taxon>Spermatophyta</taxon>
        <taxon>Magnoliopsida</taxon>
        <taxon>eudicotyledons</taxon>
        <taxon>Gunneridae</taxon>
        <taxon>Pentapetalae</taxon>
        <taxon>asterids</taxon>
        <taxon>lamiids</taxon>
        <taxon>Lamiales</taxon>
        <taxon>Pedaliaceae</taxon>
        <taxon>Sesamum</taxon>
    </lineage>
</organism>
<name>A0AAE1XS00_9LAMI</name>
<sequence length="223" mass="25218">MLISSYMIGLPFGCLQSQLRLEFHTSFPSSAFLAKTEALINGLEGWTRPEDLMASPEWVTFKTKVAYRLYEANWILGAAEKRISGFSDPYRIGKAITASDALITTDCNEINPEWLKLLEELHQIEVTPLGGMPPHVDQDTSNSANKAWSRLALKPKHSLSCWKEFHGRPLILLPIKGDQWSNLKLWLKQVGVEVPTNEQEWAYPKNAVAQTQNGNGRRRGREI</sequence>
<dbReference type="AlphaFoldDB" id="A0AAE1XS00"/>
<keyword evidence="2" id="KW-1185">Reference proteome</keyword>
<reference evidence="1" key="1">
    <citation type="submission" date="2020-06" db="EMBL/GenBank/DDBJ databases">
        <authorList>
            <person name="Li T."/>
            <person name="Hu X."/>
            <person name="Zhang T."/>
            <person name="Song X."/>
            <person name="Zhang H."/>
            <person name="Dai N."/>
            <person name="Sheng W."/>
            <person name="Hou X."/>
            <person name="Wei L."/>
        </authorList>
    </citation>
    <scope>NUCLEOTIDE SEQUENCE</scope>
    <source>
        <strain evidence="1">3651</strain>
        <tissue evidence="1">Leaf</tissue>
    </source>
</reference>
<evidence type="ECO:0000313" key="2">
    <source>
        <dbReference type="Proteomes" id="UP001293254"/>
    </source>
</evidence>
<comment type="caution">
    <text evidence="1">The sequence shown here is derived from an EMBL/GenBank/DDBJ whole genome shotgun (WGS) entry which is preliminary data.</text>
</comment>
<gene>
    <name evidence="1" type="ORF">Salat_2525500</name>
</gene>
<accession>A0AAE1XS00</accession>